<organism evidence="3 4">
    <name type="scientific">Roseospira visakhapatnamensis</name>
    <dbReference type="NCBI Taxonomy" id="390880"/>
    <lineage>
        <taxon>Bacteria</taxon>
        <taxon>Pseudomonadati</taxon>
        <taxon>Pseudomonadota</taxon>
        <taxon>Alphaproteobacteria</taxon>
        <taxon>Rhodospirillales</taxon>
        <taxon>Rhodospirillaceae</taxon>
        <taxon>Roseospira</taxon>
    </lineage>
</organism>
<comment type="caution">
    <text evidence="3">The sequence shown here is derived from an EMBL/GenBank/DDBJ whole genome shotgun (WGS) entry which is preliminary data.</text>
</comment>
<dbReference type="Pfam" id="PF02316">
    <property type="entry name" value="HTH_Tnp_Mu_1"/>
    <property type="match status" value="1"/>
</dbReference>
<evidence type="ECO:0000259" key="2">
    <source>
        <dbReference type="PROSITE" id="PS51702"/>
    </source>
</evidence>
<feature type="region of interest" description="Disordered" evidence="1">
    <location>
        <begin position="36"/>
        <end position="57"/>
    </location>
</feature>
<reference evidence="3 4" key="1">
    <citation type="submission" date="2020-08" db="EMBL/GenBank/DDBJ databases">
        <title>Genome sequencing of Purple Non-Sulfur Bacteria from various extreme environments.</title>
        <authorList>
            <person name="Mayer M."/>
        </authorList>
    </citation>
    <scope>NUCLEOTIDE SEQUENCE [LARGE SCALE GENOMIC DNA]</scope>
    <source>
        <strain evidence="3 4">JA131</strain>
    </source>
</reference>
<dbReference type="InterPro" id="IPR003314">
    <property type="entry name" value="Mu-type_HTH"/>
</dbReference>
<keyword evidence="4" id="KW-1185">Reference proteome</keyword>
<dbReference type="InterPro" id="IPR036388">
    <property type="entry name" value="WH-like_DNA-bd_sf"/>
</dbReference>
<proteinExistence type="predicted"/>
<name>A0A7W6WBE5_9PROT</name>
<dbReference type="Proteomes" id="UP000554286">
    <property type="component" value="Unassembled WGS sequence"/>
</dbReference>
<dbReference type="SUPFAM" id="SSF46955">
    <property type="entry name" value="Putative DNA-binding domain"/>
    <property type="match status" value="1"/>
</dbReference>
<dbReference type="PROSITE" id="PS51702">
    <property type="entry name" value="HTH_MU"/>
    <property type="match status" value="1"/>
</dbReference>
<protein>
    <recommendedName>
        <fullName evidence="2">HTH Mu-type domain-containing protein</fullName>
    </recommendedName>
</protein>
<feature type="region of interest" description="Disordered" evidence="1">
    <location>
        <begin position="76"/>
        <end position="96"/>
    </location>
</feature>
<sequence length="217" mass="23423">MPAALPPPDAWHTAAELAGVADLPDTERGVLLVAAREEWPSRPRQGRGGGREYPVSALPEKARQALARRALAADAPPAATVAAERGQRDPADLKDTSRSCMDARAALCAEVDRVHLEYGLSQRQAAQALVDQARARDLPEHLARMVPQANARGGRTGSRTLSLRSIQRWLAARAAGGDVTALAPAEARARDLAPWVYPLMKLYHRPQKPSIAACLEW</sequence>
<evidence type="ECO:0000313" key="4">
    <source>
        <dbReference type="Proteomes" id="UP000554286"/>
    </source>
</evidence>
<evidence type="ECO:0000256" key="1">
    <source>
        <dbReference type="SAM" id="MobiDB-lite"/>
    </source>
</evidence>
<accession>A0A7W6WBE5</accession>
<feature type="compositionally biased region" description="Basic and acidic residues" evidence="1">
    <location>
        <begin position="85"/>
        <end position="96"/>
    </location>
</feature>
<dbReference type="Gene3D" id="1.10.10.10">
    <property type="entry name" value="Winged helix-like DNA-binding domain superfamily/Winged helix DNA-binding domain"/>
    <property type="match status" value="1"/>
</dbReference>
<gene>
    <name evidence="3" type="ORF">GGD89_003914</name>
</gene>
<feature type="domain" description="HTH Mu-type" evidence="2">
    <location>
        <begin position="8"/>
        <end position="74"/>
    </location>
</feature>
<dbReference type="RefSeq" id="WP_184049077.1">
    <property type="nucleotide sequence ID" value="NZ_JACIGK010000069.1"/>
</dbReference>
<dbReference type="InterPro" id="IPR009061">
    <property type="entry name" value="DNA-bd_dom_put_sf"/>
</dbReference>
<dbReference type="GO" id="GO:0003677">
    <property type="term" value="F:DNA binding"/>
    <property type="evidence" value="ECO:0007669"/>
    <property type="project" value="InterPro"/>
</dbReference>
<dbReference type="AlphaFoldDB" id="A0A7W6WBE5"/>
<evidence type="ECO:0000313" key="3">
    <source>
        <dbReference type="EMBL" id="MBB4268250.1"/>
    </source>
</evidence>
<dbReference type="EMBL" id="JACIGK010000069">
    <property type="protein sequence ID" value="MBB4268250.1"/>
    <property type="molecule type" value="Genomic_DNA"/>
</dbReference>